<dbReference type="AlphaFoldDB" id="A0A4Y2M3P8"/>
<sequence length="81" mass="9082">MHMKRRVGELKRWIVTINDGIPGFELLSIFGCSILAGWGERIILKNAENRGAVVCGRLHEMRHDEERKISLANSANQAPLG</sequence>
<comment type="caution">
    <text evidence="1">The sequence shown here is derived from an EMBL/GenBank/DDBJ whole genome shotgun (WGS) entry which is preliminary data.</text>
</comment>
<accession>A0A4Y2M3P8</accession>
<proteinExistence type="predicted"/>
<dbReference type="Proteomes" id="UP000499080">
    <property type="component" value="Unassembled WGS sequence"/>
</dbReference>
<evidence type="ECO:0000313" key="2">
    <source>
        <dbReference type="Proteomes" id="UP000499080"/>
    </source>
</evidence>
<gene>
    <name evidence="1" type="ORF">AVEN_192472_1</name>
</gene>
<reference evidence="1 2" key="1">
    <citation type="journal article" date="2019" name="Sci. Rep.">
        <title>Orb-weaving spider Araneus ventricosus genome elucidates the spidroin gene catalogue.</title>
        <authorList>
            <person name="Kono N."/>
            <person name="Nakamura H."/>
            <person name="Ohtoshi R."/>
            <person name="Moran D.A.P."/>
            <person name="Shinohara A."/>
            <person name="Yoshida Y."/>
            <person name="Fujiwara M."/>
            <person name="Mori M."/>
            <person name="Tomita M."/>
            <person name="Arakawa K."/>
        </authorList>
    </citation>
    <scope>NUCLEOTIDE SEQUENCE [LARGE SCALE GENOMIC DNA]</scope>
</reference>
<organism evidence="1 2">
    <name type="scientific">Araneus ventricosus</name>
    <name type="common">Orbweaver spider</name>
    <name type="synonym">Epeira ventricosa</name>
    <dbReference type="NCBI Taxonomy" id="182803"/>
    <lineage>
        <taxon>Eukaryota</taxon>
        <taxon>Metazoa</taxon>
        <taxon>Ecdysozoa</taxon>
        <taxon>Arthropoda</taxon>
        <taxon>Chelicerata</taxon>
        <taxon>Arachnida</taxon>
        <taxon>Araneae</taxon>
        <taxon>Araneomorphae</taxon>
        <taxon>Entelegynae</taxon>
        <taxon>Araneoidea</taxon>
        <taxon>Araneidae</taxon>
        <taxon>Araneus</taxon>
    </lineage>
</organism>
<name>A0A4Y2M3P8_ARAVE</name>
<evidence type="ECO:0000313" key="1">
    <source>
        <dbReference type="EMBL" id="GBN21359.1"/>
    </source>
</evidence>
<dbReference type="EMBL" id="BGPR01006724">
    <property type="protein sequence ID" value="GBN21359.1"/>
    <property type="molecule type" value="Genomic_DNA"/>
</dbReference>
<protein>
    <submittedName>
        <fullName evidence="1">Uncharacterized protein</fullName>
    </submittedName>
</protein>
<keyword evidence="2" id="KW-1185">Reference proteome</keyword>